<gene>
    <name evidence="8" type="ORF">J5A65_10750</name>
</gene>
<evidence type="ECO:0000256" key="2">
    <source>
        <dbReference type="ARBA" id="ARBA00008806"/>
    </source>
</evidence>
<dbReference type="InterPro" id="IPR027417">
    <property type="entry name" value="P-loop_NTPase"/>
</dbReference>
<dbReference type="CDD" id="cd01127">
    <property type="entry name" value="TrwB_TraG_TraD_VirD4"/>
    <property type="match status" value="1"/>
</dbReference>
<dbReference type="Pfam" id="PF02534">
    <property type="entry name" value="T4SS-DNA_transf"/>
    <property type="match status" value="1"/>
</dbReference>
<evidence type="ECO:0000256" key="4">
    <source>
        <dbReference type="ARBA" id="ARBA00022692"/>
    </source>
</evidence>
<dbReference type="RefSeq" id="WP_212321847.1">
    <property type="nucleotide sequence ID" value="NZ_AP024463.1"/>
</dbReference>
<proteinExistence type="inferred from homology"/>
<evidence type="ECO:0000256" key="5">
    <source>
        <dbReference type="ARBA" id="ARBA00022989"/>
    </source>
</evidence>
<sequence length="567" mass="62119">MVRRRRWRRIAAWIIGLLLAGSMFWAADVFSCGFRAAGGSLNLLEKVSAGFSTMRALHSVSWAAADLLAGGAVVLFAAAGWCAYRLGQPQRAGAEHGSARWGKSRDLRPFTDPDIEKNVWLTREHRIRITRAARPEHQRNLNILCIGSSGSGKSRFFVMPNLDRGLSSVVVTDPKGELLRQCRPGLEEAGFRVRVLNLVNFAESDGFNPLSYLRPGHEPEDVALLVRTIIANTSVPGQKPSGGDPFWERAEAALLNALIAFVAATAPAGQRHLGEVMDLLSRMQASKDDALSPVDELFLHAAEFGQGSELLTYAVSQYRVYQQAAAKTAASILVTTGARLAPLHIPAVRRILAQDTLRLDRVGFEPTAVFAVISDSDKQFAWLSALMFSMFFQRSVWLADQRPDGMLPVPVTCWMDEFANIGRLPDFEIFLATVRSRGISAVLMIQALGQGKALYGDAWTTIMGNCDTVLFLGSQDAETRKWVSEALGKETIRTVDSSISHGRRGGSRNVKTIARDLLSADEVGRLPGGEAIVLVRGLPPFRGRKLRPVTDGQRTRRKASDMVRSGK</sequence>
<dbReference type="SUPFAM" id="SSF52540">
    <property type="entry name" value="P-loop containing nucleoside triphosphate hydrolases"/>
    <property type="match status" value="1"/>
</dbReference>
<evidence type="ECO:0000313" key="8">
    <source>
        <dbReference type="EMBL" id="QUC07410.1"/>
    </source>
</evidence>
<evidence type="ECO:0000313" key="9">
    <source>
        <dbReference type="Proteomes" id="UP000678513"/>
    </source>
</evidence>
<keyword evidence="5" id="KW-1133">Transmembrane helix</keyword>
<dbReference type="Proteomes" id="UP000678513">
    <property type="component" value="Chromosome"/>
</dbReference>
<comment type="similarity">
    <text evidence="2">Belongs to the VirD4/TraG family.</text>
</comment>
<keyword evidence="4" id="KW-0812">Transmembrane</keyword>
<accession>A0ABX7Y3H0</accession>
<dbReference type="EMBL" id="CP072384">
    <property type="protein sequence ID" value="QUC07410.1"/>
    <property type="molecule type" value="Genomic_DNA"/>
</dbReference>
<keyword evidence="3" id="KW-1003">Cell membrane</keyword>
<evidence type="ECO:0000256" key="3">
    <source>
        <dbReference type="ARBA" id="ARBA00022475"/>
    </source>
</evidence>
<reference evidence="8 9" key="1">
    <citation type="submission" date="2021-03" db="EMBL/GenBank/DDBJ databases">
        <title>Human Oral Microbial Genomes.</title>
        <authorList>
            <person name="Johnston C.D."/>
            <person name="Chen T."/>
            <person name="Dewhirst F.E."/>
        </authorList>
    </citation>
    <scope>NUCLEOTIDE SEQUENCE [LARGE SCALE GENOMIC DNA]</scope>
    <source>
        <strain evidence="8 9">DSMZ 100122</strain>
    </source>
</reference>
<dbReference type="InterPro" id="IPR051539">
    <property type="entry name" value="T4SS-coupling_protein"/>
</dbReference>
<organism evidence="8 9">
    <name type="scientific">Arachnia rubra</name>
    <dbReference type="NCBI Taxonomy" id="1547448"/>
    <lineage>
        <taxon>Bacteria</taxon>
        <taxon>Bacillati</taxon>
        <taxon>Actinomycetota</taxon>
        <taxon>Actinomycetes</taxon>
        <taxon>Propionibacteriales</taxon>
        <taxon>Propionibacteriaceae</taxon>
        <taxon>Arachnia</taxon>
    </lineage>
</organism>
<keyword evidence="9" id="KW-1185">Reference proteome</keyword>
<dbReference type="PANTHER" id="PTHR37937">
    <property type="entry name" value="CONJUGATIVE TRANSFER: DNA TRANSPORT"/>
    <property type="match status" value="1"/>
</dbReference>
<keyword evidence="6" id="KW-0472">Membrane</keyword>
<comment type="subcellular location">
    <subcellularLocation>
        <location evidence="1">Cell membrane</location>
        <topology evidence="1">Multi-pass membrane protein</topology>
    </subcellularLocation>
</comment>
<evidence type="ECO:0000256" key="7">
    <source>
        <dbReference type="SAM" id="MobiDB-lite"/>
    </source>
</evidence>
<feature type="region of interest" description="Disordered" evidence="7">
    <location>
        <begin position="545"/>
        <end position="567"/>
    </location>
</feature>
<dbReference type="NCBIfam" id="NF045973">
    <property type="entry name" value="conju_CD1115"/>
    <property type="match status" value="1"/>
</dbReference>
<protein>
    <submittedName>
        <fullName evidence="8">Type IV secretory system conjugative DNA transfer family protein</fullName>
    </submittedName>
</protein>
<evidence type="ECO:0000256" key="1">
    <source>
        <dbReference type="ARBA" id="ARBA00004651"/>
    </source>
</evidence>
<dbReference type="PANTHER" id="PTHR37937:SF1">
    <property type="entry name" value="CONJUGATIVE TRANSFER: DNA TRANSPORT"/>
    <property type="match status" value="1"/>
</dbReference>
<dbReference type="InterPro" id="IPR003688">
    <property type="entry name" value="TraG/VirD4"/>
</dbReference>
<name>A0ABX7Y3H0_9ACTN</name>
<evidence type="ECO:0000256" key="6">
    <source>
        <dbReference type="ARBA" id="ARBA00023136"/>
    </source>
</evidence>
<dbReference type="Gene3D" id="3.40.50.300">
    <property type="entry name" value="P-loop containing nucleotide triphosphate hydrolases"/>
    <property type="match status" value="2"/>
</dbReference>